<organism evidence="1 2">
    <name type="scientific">Brugia timori</name>
    <dbReference type="NCBI Taxonomy" id="42155"/>
    <lineage>
        <taxon>Eukaryota</taxon>
        <taxon>Metazoa</taxon>
        <taxon>Ecdysozoa</taxon>
        <taxon>Nematoda</taxon>
        <taxon>Chromadorea</taxon>
        <taxon>Rhabditida</taxon>
        <taxon>Spirurina</taxon>
        <taxon>Spiruromorpha</taxon>
        <taxon>Filarioidea</taxon>
        <taxon>Onchocercidae</taxon>
        <taxon>Brugia</taxon>
    </lineage>
</organism>
<reference evidence="1 2" key="1">
    <citation type="submission" date="2018-11" db="EMBL/GenBank/DDBJ databases">
        <authorList>
            <consortium name="Pathogen Informatics"/>
        </authorList>
    </citation>
    <scope>NUCLEOTIDE SEQUENCE [LARGE SCALE GENOMIC DNA]</scope>
</reference>
<proteinExistence type="predicted"/>
<name>A0A3P7X8S1_9BILA</name>
<dbReference type="AlphaFoldDB" id="A0A3P7X8S1"/>
<evidence type="ECO:0000313" key="2">
    <source>
        <dbReference type="Proteomes" id="UP000280834"/>
    </source>
</evidence>
<evidence type="ECO:0000313" key="1">
    <source>
        <dbReference type="EMBL" id="VDO55624.1"/>
    </source>
</evidence>
<dbReference type="Proteomes" id="UP000280834">
    <property type="component" value="Unassembled WGS sequence"/>
</dbReference>
<accession>A0A3P7X8S1</accession>
<sequence length="61" mass="7122">MKKSKKLKTFQIWKLPEGQRLFLIFKIGLSNCNMLTKCMVGYRHIYPIPGLSPCIKKLIPK</sequence>
<gene>
    <name evidence="1" type="ORF">BTMF_LOCUS15749</name>
</gene>
<keyword evidence="2" id="KW-1185">Reference proteome</keyword>
<dbReference type="EMBL" id="UZAG01023074">
    <property type="protein sequence ID" value="VDO55624.1"/>
    <property type="molecule type" value="Genomic_DNA"/>
</dbReference>
<protein>
    <submittedName>
        <fullName evidence="1">Uncharacterized protein</fullName>
    </submittedName>
</protein>